<feature type="transmembrane region" description="Helical" evidence="6">
    <location>
        <begin position="12"/>
        <end position="34"/>
    </location>
</feature>
<keyword evidence="6" id="KW-0812">Transmembrane</keyword>
<evidence type="ECO:0000256" key="4">
    <source>
        <dbReference type="ARBA" id="ARBA00023098"/>
    </source>
</evidence>
<dbReference type="Pfam" id="PF01553">
    <property type="entry name" value="Acyltransferase"/>
    <property type="match status" value="1"/>
</dbReference>
<evidence type="ECO:0000313" key="8">
    <source>
        <dbReference type="EMBL" id="RCN58960.1"/>
    </source>
</evidence>
<keyword evidence="6" id="KW-0472">Membrane</keyword>
<name>A0A368HL06_9GAMM</name>
<evidence type="ECO:0000256" key="5">
    <source>
        <dbReference type="ARBA" id="ARBA00023315"/>
    </source>
</evidence>
<keyword evidence="9" id="KW-1185">Reference proteome</keyword>
<dbReference type="SUPFAM" id="SSF69593">
    <property type="entry name" value="Glycerol-3-phosphate (1)-acyltransferase"/>
    <property type="match status" value="1"/>
</dbReference>
<dbReference type="GO" id="GO:0003841">
    <property type="term" value="F:1-acylglycerol-3-phosphate O-acyltransferase activity"/>
    <property type="evidence" value="ECO:0007669"/>
    <property type="project" value="TreeGrafter"/>
</dbReference>
<gene>
    <name evidence="8" type="ORF">C4900_04175</name>
</gene>
<proteinExistence type="predicted"/>
<accession>A0A368HL06</accession>
<reference evidence="8 9" key="1">
    <citation type="submission" date="2018-02" db="EMBL/GenBank/DDBJ databases">
        <title>Insights into the biology of acidophilic members of the Acidiferrobacteraceae family derived from comparative genomic analyses.</title>
        <authorList>
            <person name="Issotta F."/>
            <person name="Thyssen C."/>
            <person name="Mena C."/>
            <person name="Moya A."/>
            <person name="Bellenberg S."/>
            <person name="Sproer C."/>
            <person name="Covarrubias P.C."/>
            <person name="Sand W."/>
            <person name="Quatrini R."/>
            <person name="Vera M."/>
        </authorList>
    </citation>
    <scope>NUCLEOTIDE SEQUENCE [LARGE SCALE GENOMIC DNA]</scope>
    <source>
        <strain evidence="9">m-1</strain>
    </source>
</reference>
<dbReference type="PANTHER" id="PTHR10434:SF64">
    <property type="entry name" value="1-ACYL-SN-GLYCEROL-3-PHOSPHATE ACYLTRANSFERASE-RELATED"/>
    <property type="match status" value="1"/>
</dbReference>
<dbReference type="SMART" id="SM00563">
    <property type="entry name" value="PlsC"/>
    <property type="match status" value="1"/>
</dbReference>
<dbReference type="PANTHER" id="PTHR10434">
    <property type="entry name" value="1-ACYL-SN-GLYCEROL-3-PHOSPHATE ACYLTRANSFERASE"/>
    <property type="match status" value="1"/>
</dbReference>
<feature type="domain" description="Phospholipid/glycerol acyltransferase" evidence="7">
    <location>
        <begin position="69"/>
        <end position="181"/>
    </location>
</feature>
<dbReference type="AlphaFoldDB" id="A0A368HL06"/>
<keyword evidence="6" id="KW-1133">Transmembrane helix</keyword>
<organism evidence="8 9">
    <name type="scientific">Acidiferrobacter thiooxydans</name>
    <dbReference type="NCBI Taxonomy" id="163359"/>
    <lineage>
        <taxon>Bacteria</taxon>
        <taxon>Pseudomonadati</taxon>
        <taxon>Pseudomonadota</taxon>
        <taxon>Gammaproteobacteria</taxon>
        <taxon>Acidiferrobacterales</taxon>
        <taxon>Acidiferrobacteraceae</taxon>
        <taxon>Acidiferrobacter</taxon>
    </lineage>
</organism>
<evidence type="ECO:0000313" key="9">
    <source>
        <dbReference type="Proteomes" id="UP000253250"/>
    </source>
</evidence>
<evidence type="ECO:0000256" key="1">
    <source>
        <dbReference type="ARBA" id="ARBA00005189"/>
    </source>
</evidence>
<sequence>MKIPGGAVTRLMGIIGHIALGGGIALVFPAGTLMRTPRGQRIVRWWHRRLLRILGLELRLYGIPAAAPALIVANHISWVEFAAVGAVIPGHFVAKSEIRSWPLIGWFAGQGGTIYIKRGDRGASTIVDAQMVAALRRQESIILFPEGTTSDGQTVQMFHPRLFAVAIEADVTVQPVALRYSDSANHACPAASFAGREKLIHHLWRLLRERGTLRVEVYFLAPEQSLGASSLMLATNARNAILQCIEPVTVQDVGARAAC</sequence>
<keyword evidence="3 8" id="KW-0808">Transferase</keyword>
<evidence type="ECO:0000256" key="2">
    <source>
        <dbReference type="ARBA" id="ARBA00022516"/>
    </source>
</evidence>
<dbReference type="GO" id="GO:0006654">
    <property type="term" value="P:phosphatidic acid biosynthetic process"/>
    <property type="evidence" value="ECO:0007669"/>
    <property type="project" value="TreeGrafter"/>
</dbReference>
<evidence type="ECO:0000256" key="3">
    <source>
        <dbReference type="ARBA" id="ARBA00022679"/>
    </source>
</evidence>
<dbReference type="OrthoDB" id="319710at2"/>
<keyword evidence="5 8" id="KW-0012">Acyltransferase</keyword>
<keyword evidence="4" id="KW-0443">Lipid metabolism</keyword>
<comment type="caution">
    <text evidence="8">The sequence shown here is derived from an EMBL/GenBank/DDBJ whole genome shotgun (WGS) entry which is preliminary data.</text>
</comment>
<dbReference type="EMBL" id="PSYR01000001">
    <property type="protein sequence ID" value="RCN58960.1"/>
    <property type="molecule type" value="Genomic_DNA"/>
</dbReference>
<comment type="pathway">
    <text evidence="1">Lipid metabolism.</text>
</comment>
<dbReference type="InterPro" id="IPR002123">
    <property type="entry name" value="Plipid/glycerol_acylTrfase"/>
</dbReference>
<evidence type="ECO:0000256" key="6">
    <source>
        <dbReference type="SAM" id="Phobius"/>
    </source>
</evidence>
<protein>
    <submittedName>
        <fullName evidence="8">1-acyl-sn-glycerol-3-phosphate acyltransferase</fullName>
    </submittedName>
</protein>
<dbReference type="CDD" id="cd07989">
    <property type="entry name" value="LPLAT_AGPAT-like"/>
    <property type="match status" value="1"/>
</dbReference>
<dbReference type="Proteomes" id="UP000253250">
    <property type="component" value="Unassembled WGS sequence"/>
</dbReference>
<evidence type="ECO:0000259" key="7">
    <source>
        <dbReference type="SMART" id="SM00563"/>
    </source>
</evidence>
<keyword evidence="2" id="KW-0444">Lipid biosynthesis</keyword>